<name>A0A1C2J410_ACITH</name>
<protein>
    <submittedName>
        <fullName evidence="2">Uncharacterized protein</fullName>
    </submittedName>
</protein>
<gene>
    <name evidence="2" type="ORF">A6M23_13700</name>
</gene>
<keyword evidence="3" id="KW-1185">Reference proteome</keyword>
<evidence type="ECO:0000313" key="2">
    <source>
        <dbReference type="EMBL" id="OCX70587.1"/>
    </source>
</evidence>
<sequence>MTVISALRRIRFSVPLWVWVWAGRLGSALTIAAAMVLMDFSALEKQLQTLLLDYGITVIEDNIL</sequence>
<organism evidence="2 3">
    <name type="scientific">Acidithiobacillus thiooxidans</name>
    <name type="common">Thiobacillus thiooxidans</name>
    <dbReference type="NCBI Taxonomy" id="930"/>
    <lineage>
        <taxon>Bacteria</taxon>
        <taxon>Pseudomonadati</taxon>
        <taxon>Pseudomonadota</taxon>
        <taxon>Acidithiobacillia</taxon>
        <taxon>Acidithiobacillales</taxon>
        <taxon>Acidithiobacillaceae</taxon>
        <taxon>Acidithiobacillus</taxon>
    </lineage>
</organism>
<proteinExistence type="predicted"/>
<evidence type="ECO:0000313" key="3">
    <source>
        <dbReference type="Proteomes" id="UP000095008"/>
    </source>
</evidence>
<accession>A0A1C2J410</accession>
<keyword evidence="1" id="KW-0812">Transmembrane</keyword>
<comment type="caution">
    <text evidence="2">The sequence shown here is derived from an EMBL/GenBank/DDBJ whole genome shotgun (WGS) entry which is preliminary data.</text>
</comment>
<dbReference type="Proteomes" id="UP000095008">
    <property type="component" value="Unassembled WGS sequence"/>
</dbReference>
<dbReference type="GeneID" id="60696743"/>
<feature type="transmembrane region" description="Helical" evidence="1">
    <location>
        <begin position="16"/>
        <end position="38"/>
    </location>
</feature>
<dbReference type="EMBL" id="LWRY01000160">
    <property type="protein sequence ID" value="OCX70587.1"/>
    <property type="molecule type" value="Genomic_DNA"/>
</dbReference>
<dbReference type="RefSeq" id="WP_031568848.1">
    <property type="nucleotide sequence ID" value="NZ_JABBDW010000170.1"/>
</dbReference>
<reference evidence="2" key="1">
    <citation type="journal article" date="2016" name="Int. J. Mol. Sci.">
        <title>Comparative genomics of the extreme acidophile Acidithiobacillus thiooxidans reveals intraspecific divergence and niche adaptation.</title>
        <authorList>
            <person name="Zhang X."/>
            <person name="Feng X."/>
            <person name="Tao J."/>
            <person name="Ma L."/>
            <person name="Xiao Y."/>
            <person name="Liang Y."/>
            <person name="Liu X."/>
            <person name="Yin H."/>
        </authorList>
    </citation>
    <scope>NUCLEOTIDE SEQUENCE [LARGE SCALE GENOMIC DNA]</scope>
    <source>
        <strain evidence="2">DXS-W</strain>
    </source>
</reference>
<keyword evidence="1" id="KW-1133">Transmembrane helix</keyword>
<evidence type="ECO:0000256" key="1">
    <source>
        <dbReference type="SAM" id="Phobius"/>
    </source>
</evidence>
<dbReference type="AlphaFoldDB" id="A0A1C2J410"/>
<keyword evidence="1" id="KW-0472">Membrane</keyword>